<reference evidence="1 2" key="1">
    <citation type="journal article" date="2020" name="Cell">
        <title>Large-Scale Comparative Analyses of Tick Genomes Elucidate Their Genetic Diversity and Vector Capacities.</title>
        <authorList>
            <consortium name="Tick Genome and Microbiome Consortium (TIGMIC)"/>
            <person name="Jia N."/>
            <person name="Wang J."/>
            <person name="Shi W."/>
            <person name="Du L."/>
            <person name="Sun Y."/>
            <person name="Zhan W."/>
            <person name="Jiang J.F."/>
            <person name="Wang Q."/>
            <person name="Zhang B."/>
            <person name="Ji P."/>
            <person name="Bell-Sakyi L."/>
            <person name="Cui X.M."/>
            <person name="Yuan T.T."/>
            <person name="Jiang B.G."/>
            <person name="Yang W.F."/>
            <person name="Lam T.T."/>
            <person name="Chang Q.C."/>
            <person name="Ding S.J."/>
            <person name="Wang X.J."/>
            <person name="Zhu J.G."/>
            <person name="Ruan X.D."/>
            <person name="Zhao L."/>
            <person name="Wei J.T."/>
            <person name="Ye R.Z."/>
            <person name="Que T.C."/>
            <person name="Du C.H."/>
            <person name="Zhou Y.H."/>
            <person name="Cheng J.X."/>
            <person name="Dai P.F."/>
            <person name="Guo W.B."/>
            <person name="Han X.H."/>
            <person name="Huang E.J."/>
            <person name="Li L.F."/>
            <person name="Wei W."/>
            <person name="Gao Y.C."/>
            <person name="Liu J.Z."/>
            <person name="Shao H.Z."/>
            <person name="Wang X."/>
            <person name="Wang C.C."/>
            <person name="Yang T.C."/>
            <person name="Huo Q.B."/>
            <person name="Li W."/>
            <person name="Chen H.Y."/>
            <person name="Chen S.E."/>
            <person name="Zhou L.G."/>
            <person name="Ni X.B."/>
            <person name="Tian J.H."/>
            <person name="Sheng Y."/>
            <person name="Liu T."/>
            <person name="Pan Y.S."/>
            <person name="Xia L.Y."/>
            <person name="Li J."/>
            <person name="Zhao F."/>
            <person name="Cao W.C."/>
        </authorList>
    </citation>
    <scope>NUCLEOTIDE SEQUENCE [LARGE SCALE GENOMIC DNA]</scope>
    <source>
        <strain evidence="1">Iper-2018</strain>
    </source>
</reference>
<evidence type="ECO:0000313" key="2">
    <source>
        <dbReference type="Proteomes" id="UP000805193"/>
    </source>
</evidence>
<gene>
    <name evidence="1" type="ORF">HPB47_009564</name>
</gene>
<protein>
    <submittedName>
        <fullName evidence="1">Uncharacterized protein</fullName>
    </submittedName>
</protein>
<proteinExistence type="predicted"/>
<dbReference type="EMBL" id="JABSTQ010011276">
    <property type="protein sequence ID" value="KAG0413285.1"/>
    <property type="molecule type" value="Genomic_DNA"/>
</dbReference>
<keyword evidence="2" id="KW-1185">Reference proteome</keyword>
<dbReference type="Proteomes" id="UP000805193">
    <property type="component" value="Unassembled WGS sequence"/>
</dbReference>
<evidence type="ECO:0000313" key="1">
    <source>
        <dbReference type="EMBL" id="KAG0413285.1"/>
    </source>
</evidence>
<comment type="caution">
    <text evidence="1">The sequence shown here is derived from an EMBL/GenBank/DDBJ whole genome shotgun (WGS) entry which is preliminary data.</text>
</comment>
<accession>A0AC60P1R8</accession>
<organism evidence="1 2">
    <name type="scientific">Ixodes persulcatus</name>
    <name type="common">Taiga tick</name>
    <dbReference type="NCBI Taxonomy" id="34615"/>
    <lineage>
        <taxon>Eukaryota</taxon>
        <taxon>Metazoa</taxon>
        <taxon>Ecdysozoa</taxon>
        <taxon>Arthropoda</taxon>
        <taxon>Chelicerata</taxon>
        <taxon>Arachnida</taxon>
        <taxon>Acari</taxon>
        <taxon>Parasitiformes</taxon>
        <taxon>Ixodida</taxon>
        <taxon>Ixodoidea</taxon>
        <taxon>Ixodidae</taxon>
        <taxon>Ixodinae</taxon>
        <taxon>Ixodes</taxon>
    </lineage>
</organism>
<sequence>MSTSAKRKRPPGLQGLRKPTTVAQLRTYFRHHSLDLATPCSAPGEYARTTSNKASHCWVVENLKIWNSVLHSVGVELRENVPGSLTLRTFVNCNPSATSYHTVCAFLVARLINNHRCVQCVDLGYVGELFGGKSMVLSRLRPNDGIRQIVVSGRLICDAELNALVRAAFKGAPLVLRLHQVVFGRSEIAALSKAITTMSRLTDVDLCENGMKGGATIELMEALEISAVKSLKIELNMVGIRGAQRFAELLKKNKTLSRVSLFKTKLKDKGAVAIAGALATNDTLQHLMMGGNSIGLTGAKALASSLEANSSLLTLDLRDNNLGTCGAISLANVLPRNRTLQELYLCGNSIGDEGVVAIADSLVANQALRALSIHANYFGDNGVAALARLLSASGTLVKLNATCKPSLNDATQFDAFAEALAANRRLEGIELSLWGSTAIQGLSRALRLNTTLRHLSVRTCVSDLSPLLGSLEVNKSIEVLELHIVLSAGDGEALSNLLRKTTTIRSVIIPPRMSNACLVHLVQALSVNTSVWWFRVSSYNMRSSLCEAMAEMFSVNRTLNSFILDKVSADEACLQELANGLEYNLSLVQLAIAYPASSAGGYRISSLLRRNWSLMNLASQFALKHVADKRAAEAFQVFRQGGLFVEELSKATKASAHLSAKMLIRGADNYILHNFLTIARVVKQRLICSKPRRKRQSTTFDQLNTYCLFEIFSYLKMSDIKC</sequence>
<name>A0AC60P1R8_IXOPE</name>